<dbReference type="AlphaFoldDB" id="A0A383DDC7"/>
<gene>
    <name evidence="1" type="ORF">METZ01_LOCUS495360</name>
</gene>
<reference evidence="1" key="1">
    <citation type="submission" date="2018-05" db="EMBL/GenBank/DDBJ databases">
        <authorList>
            <person name="Lanie J.A."/>
            <person name="Ng W.-L."/>
            <person name="Kazmierczak K.M."/>
            <person name="Andrzejewski T.M."/>
            <person name="Davidsen T.M."/>
            <person name="Wayne K.J."/>
            <person name="Tettelin H."/>
            <person name="Glass J.I."/>
            <person name="Rusch D."/>
            <person name="Podicherti R."/>
            <person name="Tsui H.-C.T."/>
            <person name="Winkler M.E."/>
        </authorList>
    </citation>
    <scope>NUCLEOTIDE SEQUENCE</scope>
</reference>
<accession>A0A383DDC7</accession>
<sequence>MTWDAYTALESSKPLVDRAWREYVQVFLGFVLTK</sequence>
<organism evidence="1">
    <name type="scientific">marine metagenome</name>
    <dbReference type="NCBI Taxonomy" id="408172"/>
    <lineage>
        <taxon>unclassified sequences</taxon>
        <taxon>metagenomes</taxon>
        <taxon>ecological metagenomes</taxon>
    </lineage>
</organism>
<name>A0A383DDC7_9ZZZZ</name>
<evidence type="ECO:0000313" key="1">
    <source>
        <dbReference type="EMBL" id="SVE42506.1"/>
    </source>
</evidence>
<dbReference type="EMBL" id="UINC01216390">
    <property type="protein sequence ID" value="SVE42506.1"/>
    <property type="molecule type" value="Genomic_DNA"/>
</dbReference>
<proteinExistence type="predicted"/>
<protein>
    <submittedName>
        <fullName evidence="1">Uncharacterized protein</fullName>
    </submittedName>
</protein>